<dbReference type="Proteomes" id="UP001143910">
    <property type="component" value="Unassembled WGS sequence"/>
</dbReference>
<comment type="caution">
    <text evidence="1">The sequence shown here is derived from an EMBL/GenBank/DDBJ whole genome shotgun (WGS) entry which is preliminary data.</text>
</comment>
<gene>
    <name evidence="1" type="ORF">NQ176_g7760</name>
</gene>
<sequence length="441" mass="48608">MQIALYTGMAQPPANSSLSIAQDVTCPSANCTFPSEDGGPASFTTLTMCHSCRDVTASITSLDSNYTLVISDGRNVTMQVVPPYNDGHRSGVAFSMIASEVLEDDDIVSYPEGPWHRTSLSDFQGIAATNTNASCLGTDCDWRPFAFDCSLRPCVKTFAASVLNGVYREEELSQQYLHYLGNNLSGESEDRWHRSFQLAVNRTLLNGTWIGCDGAQNASGSYSVAVPQNEGPNPVPVLWYLPQCVYILRSAANIAISENFRNAIESGALTQYDTLVIHGDAWKKMLWNNSQISLDTVNKFSEGIAYAIGAQMRRAGEPLVNLTGYPDDVWSFAYGHGIESRSCIQVRWKWLSFLVILFLAEVAFLAIVMVMNRRSQWSGDWKSSTLPLILQNVRLYGGESTKQEGSVDDTSELYKAANGVRMSLCQVDGKWRLVADEPRST</sequence>
<reference evidence="1" key="1">
    <citation type="submission" date="2022-08" db="EMBL/GenBank/DDBJ databases">
        <title>Genome Sequence of Lecanicillium fungicola.</title>
        <authorList>
            <person name="Buettner E."/>
        </authorList>
    </citation>
    <scope>NUCLEOTIDE SEQUENCE</scope>
    <source>
        <strain evidence="1">Babe33</strain>
    </source>
</reference>
<organism evidence="1 2">
    <name type="scientific">Zarea fungicola</name>
    <dbReference type="NCBI Taxonomy" id="93591"/>
    <lineage>
        <taxon>Eukaryota</taxon>
        <taxon>Fungi</taxon>
        <taxon>Dikarya</taxon>
        <taxon>Ascomycota</taxon>
        <taxon>Pezizomycotina</taxon>
        <taxon>Sordariomycetes</taxon>
        <taxon>Hypocreomycetidae</taxon>
        <taxon>Hypocreales</taxon>
        <taxon>Cordycipitaceae</taxon>
        <taxon>Zarea</taxon>
    </lineage>
</organism>
<proteinExistence type="predicted"/>
<name>A0ACC1MYR9_9HYPO</name>
<accession>A0ACC1MYR9</accession>
<keyword evidence="2" id="KW-1185">Reference proteome</keyword>
<protein>
    <submittedName>
        <fullName evidence="1">Uncharacterized protein</fullName>
    </submittedName>
</protein>
<dbReference type="EMBL" id="JANJQO010001367">
    <property type="protein sequence ID" value="KAJ2971298.1"/>
    <property type="molecule type" value="Genomic_DNA"/>
</dbReference>
<evidence type="ECO:0000313" key="2">
    <source>
        <dbReference type="Proteomes" id="UP001143910"/>
    </source>
</evidence>
<evidence type="ECO:0000313" key="1">
    <source>
        <dbReference type="EMBL" id="KAJ2971298.1"/>
    </source>
</evidence>